<dbReference type="NCBIfam" id="TIGR00231">
    <property type="entry name" value="small_GTP"/>
    <property type="match status" value="1"/>
</dbReference>
<dbReference type="Gene3D" id="3.40.50.300">
    <property type="entry name" value="P-loop containing nucleotide triphosphate hydrolases"/>
    <property type="match status" value="1"/>
</dbReference>
<evidence type="ECO:0000256" key="1">
    <source>
        <dbReference type="ARBA" id="ARBA00005870"/>
    </source>
</evidence>
<dbReference type="PROSITE" id="PS00301">
    <property type="entry name" value="G_TR_1"/>
    <property type="match status" value="1"/>
</dbReference>
<dbReference type="InterPro" id="IPR053905">
    <property type="entry name" value="EF-G-like_DII"/>
</dbReference>
<dbReference type="Proteomes" id="UP000317778">
    <property type="component" value="Unassembled WGS sequence"/>
</dbReference>
<comment type="caution">
    <text evidence="9">The sequence shown here is derived from an EMBL/GenBank/DDBJ whole genome shotgun (WGS) entry which is preliminary data.</text>
</comment>
<dbReference type="GO" id="GO:0003746">
    <property type="term" value="F:translation elongation factor activity"/>
    <property type="evidence" value="ECO:0007669"/>
    <property type="project" value="UniProtKB-UniRule"/>
</dbReference>
<protein>
    <recommendedName>
        <fullName evidence="6 7">Elongation factor G</fullName>
        <shortName evidence="6">EF-G</shortName>
    </recommendedName>
</protein>
<dbReference type="EMBL" id="NJBO01000009">
    <property type="protein sequence ID" value="TKJ42752.1"/>
    <property type="molecule type" value="Genomic_DNA"/>
</dbReference>
<keyword evidence="2 6" id="KW-0547">Nucleotide-binding</keyword>
<dbReference type="HAMAP" id="MF_00054_B">
    <property type="entry name" value="EF_G_EF_2_B"/>
    <property type="match status" value="1"/>
</dbReference>
<dbReference type="InterPro" id="IPR041095">
    <property type="entry name" value="EFG_II"/>
</dbReference>
<dbReference type="Gene3D" id="3.30.70.240">
    <property type="match status" value="1"/>
</dbReference>
<proteinExistence type="inferred from homology"/>
<name>A0A532V6I2_UNCT6</name>
<evidence type="ECO:0000256" key="4">
    <source>
        <dbReference type="ARBA" id="ARBA00022917"/>
    </source>
</evidence>
<dbReference type="InterPro" id="IPR004540">
    <property type="entry name" value="Transl_elong_EFG/EF2"/>
</dbReference>
<dbReference type="InterPro" id="IPR009000">
    <property type="entry name" value="Transl_B-barrel_sf"/>
</dbReference>
<dbReference type="CDD" id="cd03713">
    <property type="entry name" value="EFG_mtEFG_C"/>
    <property type="match status" value="1"/>
</dbReference>
<dbReference type="SUPFAM" id="SSF50447">
    <property type="entry name" value="Translation proteins"/>
    <property type="match status" value="1"/>
</dbReference>
<dbReference type="PANTHER" id="PTHR43261">
    <property type="entry name" value="TRANSLATION ELONGATION FACTOR G-RELATED"/>
    <property type="match status" value="1"/>
</dbReference>
<evidence type="ECO:0000313" key="9">
    <source>
        <dbReference type="EMBL" id="TKJ42752.1"/>
    </source>
</evidence>
<evidence type="ECO:0000259" key="8">
    <source>
        <dbReference type="PROSITE" id="PS51722"/>
    </source>
</evidence>
<dbReference type="SUPFAM" id="SSF54980">
    <property type="entry name" value="EF-G C-terminal domain-like"/>
    <property type="match status" value="2"/>
</dbReference>
<dbReference type="InterPro" id="IPR035649">
    <property type="entry name" value="EFG_V"/>
</dbReference>
<feature type="binding site" evidence="6">
    <location>
        <begin position="131"/>
        <end position="134"/>
    </location>
    <ligand>
        <name>GTP</name>
        <dbReference type="ChEBI" id="CHEBI:37565"/>
    </ligand>
</feature>
<accession>A0A532V6I2</accession>
<feature type="domain" description="Tr-type G" evidence="8">
    <location>
        <begin position="4"/>
        <end position="279"/>
    </location>
</feature>
<dbReference type="Pfam" id="PF03764">
    <property type="entry name" value="EFG_IV"/>
    <property type="match status" value="1"/>
</dbReference>
<dbReference type="InterPro" id="IPR027417">
    <property type="entry name" value="P-loop_NTPase"/>
</dbReference>
<comment type="similarity">
    <text evidence="1 6">Belongs to the TRAFAC class translation factor GTPase superfamily. Classic translation factor GTPase family. EF-G/EF-2 subfamily.</text>
</comment>
<evidence type="ECO:0000256" key="2">
    <source>
        <dbReference type="ARBA" id="ARBA00022741"/>
    </source>
</evidence>
<dbReference type="Gene3D" id="3.30.70.870">
    <property type="entry name" value="Elongation Factor G (Translational Gtpase), domain 3"/>
    <property type="match status" value="1"/>
</dbReference>
<dbReference type="InterPro" id="IPR005225">
    <property type="entry name" value="Small_GTP-bd"/>
</dbReference>
<dbReference type="PROSITE" id="PS51722">
    <property type="entry name" value="G_TR_2"/>
    <property type="match status" value="1"/>
</dbReference>
<evidence type="ECO:0000256" key="3">
    <source>
        <dbReference type="ARBA" id="ARBA00022768"/>
    </source>
</evidence>
<feature type="binding site" evidence="6">
    <location>
        <begin position="13"/>
        <end position="20"/>
    </location>
    <ligand>
        <name>GTP</name>
        <dbReference type="ChEBI" id="CHEBI:37565"/>
    </ligand>
</feature>
<dbReference type="InterPro" id="IPR014721">
    <property type="entry name" value="Ribsml_uS5_D2-typ_fold_subgr"/>
</dbReference>
<dbReference type="AlphaFoldDB" id="A0A532V6I2"/>
<feature type="binding site" evidence="6">
    <location>
        <begin position="77"/>
        <end position="81"/>
    </location>
    <ligand>
        <name>GTP</name>
        <dbReference type="ChEBI" id="CHEBI:37565"/>
    </ligand>
</feature>
<evidence type="ECO:0000313" key="10">
    <source>
        <dbReference type="Proteomes" id="UP000317778"/>
    </source>
</evidence>
<dbReference type="InterPro" id="IPR035647">
    <property type="entry name" value="EFG_III/V"/>
</dbReference>
<organism evidence="9 10">
    <name type="scientific">candidate division TA06 bacterium B3_TA06</name>
    <dbReference type="NCBI Taxonomy" id="2012487"/>
    <lineage>
        <taxon>Bacteria</taxon>
        <taxon>Bacteria division TA06</taxon>
    </lineage>
</organism>
<dbReference type="SMART" id="SM00838">
    <property type="entry name" value="EFG_C"/>
    <property type="match status" value="1"/>
</dbReference>
<dbReference type="SUPFAM" id="SSF52540">
    <property type="entry name" value="P-loop containing nucleoside triphosphate hydrolases"/>
    <property type="match status" value="1"/>
</dbReference>
<dbReference type="FunFam" id="3.30.70.870:FF:000001">
    <property type="entry name" value="Elongation factor G"/>
    <property type="match status" value="1"/>
</dbReference>
<keyword evidence="3 6" id="KW-0251">Elongation factor</keyword>
<keyword evidence="6" id="KW-0963">Cytoplasm</keyword>
<dbReference type="GO" id="GO:0005737">
    <property type="term" value="C:cytoplasm"/>
    <property type="evidence" value="ECO:0007669"/>
    <property type="project" value="UniProtKB-SubCell"/>
</dbReference>
<dbReference type="InterPro" id="IPR000795">
    <property type="entry name" value="T_Tr_GTP-bd_dom"/>
</dbReference>
<dbReference type="NCBIfam" id="NF009381">
    <property type="entry name" value="PRK12740.1-5"/>
    <property type="match status" value="1"/>
</dbReference>
<gene>
    <name evidence="6 9" type="primary">fusA</name>
    <name evidence="9" type="ORF">CEE36_06620</name>
</gene>
<dbReference type="Pfam" id="PF00009">
    <property type="entry name" value="GTP_EFTU"/>
    <property type="match status" value="1"/>
</dbReference>
<dbReference type="GO" id="GO:0032790">
    <property type="term" value="P:ribosome disassembly"/>
    <property type="evidence" value="ECO:0007669"/>
    <property type="project" value="TreeGrafter"/>
</dbReference>
<dbReference type="Pfam" id="PF22042">
    <property type="entry name" value="EF-G_D2"/>
    <property type="match status" value="1"/>
</dbReference>
<dbReference type="FunFam" id="3.40.50.300:FF:000029">
    <property type="entry name" value="Elongation factor G"/>
    <property type="match status" value="1"/>
</dbReference>
<reference evidence="9 10" key="1">
    <citation type="submission" date="2017-06" db="EMBL/GenBank/DDBJ databases">
        <title>Novel microbial phyla capable of carbon fixation and sulfur reduction in deep-sea sediments.</title>
        <authorList>
            <person name="Huang J."/>
            <person name="Baker B."/>
            <person name="Wang Y."/>
        </authorList>
    </citation>
    <scope>NUCLEOTIDE SEQUENCE [LARGE SCALE GENOMIC DNA]</scope>
    <source>
        <strain evidence="9">B3_TA06</strain>
    </source>
</reference>
<evidence type="ECO:0000256" key="6">
    <source>
        <dbReference type="HAMAP-Rule" id="MF_00054"/>
    </source>
</evidence>
<dbReference type="PRINTS" id="PR00315">
    <property type="entry name" value="ELONGATNFCT"/>
</dbReference>
<dbReference type="CDD" id="cd16262">
    <property type="entry name" value="EFG_III"/>
    <property type="match status" value="1"/>
</dbReference>
<dbReference type="FunFam" id="3.30.70.240:FF:000001">
    <property type="entry name" value="Elongation factor G"/>
    <property type="match status" value="1"/>
</dbReference>
<evidence type="ECO:0000256" key="7">
    <source>
        <dbReference type="NCBIfam" id="TIGR00484"/>
    </source>
</evidence>
<dbReference type="InterPro" id="IPR009022">
    <property type="entry name" value="EFG_III"/>
</dbReference>
<keyword evidence="4 6" id="KW-0648">Protein biosynthesis</keyword>
<dbReference type="Gene3D" id="2.40.30.10">
    <property type="entry name" value="Translation factors"/>
    <property type="match status" value="1"/>
</dbReference>
<dbReference type="SMART" id="SM00889">
    <property type="entry name" value="EFG_IV"/>
    <property type="match status" value="1"/>
</dbReference>
<dbReference type="GO" id="GO:0003924">
    <property type="term" value="F:GTPase activity"/>
    <property type="evidence" value="ECO:0007669"/>
    <property type="project" value="InterPro"/>
</dbReference>
<comment type="subcellular location">
    <subcellularLocation>
        <location evidence="6">Cytoplasm</location>
    </subcellularLocation>
</comment>
<dbReference type="SUPFAM" id="SSF54211">
    <property type="entry name" value="Ribosomal protein S5 domain 2-like"/>
    <property type="match status" value="1"/>
</dbReference>
<evidence type="ECO:0000256" key="5">
    <source>
        <dbReference type="ARBA" id="ARBA00023134"/>
    </source>
</evidence>
<dbReference type="InterPro" id="IPR031157">
    <property type="entry name" value="G_TR_CS"/>
</dbReference>
<dbReference type="Pfam" id="PF14492">
    <property type="entry name" value="EFG_III"/>
    <property type="match status" value="1"/>
</dbReference>
<dbReference type="PANTHER" id="PTHR43261:SF1">
    <property type="entry name" value="RIBOSOME-RELEASING FACTOR 2, MITOCHONDRIAL"/>
    <property type="match status" value="1"/>
</dbReference>
<dbReference type="CDD" id="cd01886">
    <property type="entry name" value="EF-G"/>
    <property type="match status" value="1"/>
</dbReference>
<comment type="function">
    <text evidence="6">Catalyzes the GTP-dependent ribosomal translocation step during translation elongation. During this step, the ribosome changes from the pre-translocational (PRE) to the post-translocational (POST) state as the newly formed A-site-bound peptidyl-tRNA and P-site-bound deacylated tRNA move to the P and E sites, respectively. Catalyzes the coordinated movement of the two tRNA molecules, the mRNA and conformational changes in the ribosome.</text>
</comment>
<dbReference type="CDD" id="cd01680">
    <property type="entry name" value="EFG_like_IV"/>
    <property type="match status" value="1"/>
</dbReference>
<dbReference type="NCBIfam" id="TIGR00484">
    <property type="entry name" value="EF-G"/>
    <property type="match status" value="1"/>
</dbReference>
<dbReference type="InterPro" id="IPR005517">
    <property type="entry name" value="Transl_elong_EFG/EF2_IV"/>
</dbReference>
<dbReference type="InterPro" id="IPR020568">
    <property type="entry name" value="Ribosomal_Su5_D2-typ_SF"/>
</dbReference>
<keyword evidence="5 6" id="KW-0342">GTP-binding</keyword>
<dbReference type="GO" id="GO:0005525">
    <property type="term" value="F:GTP binding"/>
    <property type="evidence" value="ECO:0007669"/>
    <property type="project" value="UniProtKB-UniRule"/>
</dbReference>
<sequence length="688" mass="77030">MDLAKLRNIGIAAHIDAGKTTTTERVLYYAKKIHRMGEVDSGSATMDWMLQERERGITITSAATTVGWKDCRINIIDTPGHVDFTIEVERALKVLDGAVVIFCAVGGVQPQSETVWHQADRYHIPRIAFINKMDRVGADFERVIDMMSSRLPQFPVPVQIPWGAEQGFVGVIDLVGWRAIRWKDETLGAEYVIEDIPVELIPQAKRWRQHLVDKASEAEDTIIEDYMAGQKSESATLRRALRKLTLENKIVPVLCGSALKNKGVQPLLDAVLEYLPSPLEVPSVKGHDPEDEEKIVVREPSPDVPFSALVFKLTYSQHMGPLAFTRVYSGKLERGQTIRGFPGGKRSRATKLLLVHSNHFEEVPKLEAGEIGLIAGLRHVTTGSTLADQKHPIVYELMRFPEPVIHQSIEPHTQADEAKLGKSLAILELEDPTFKVRSDPETGQLLVSGMGELHLEILVDRLQREFRVPVRTGKPQVSYRETVTQKVEHSSTFSRLIGQKTHYAGVTLRLEPYNKGKDIKIHLPQELPREFLDAIRQSLNDSFSAGSMLGYPITNVRVTVTGVDYREDEASDIAFKAAAAQAFTEAYQKASPALLEPIMDVEVITPEEYMGDVLADISTRRGKIEEVESIKEHKLINGFVPLAASFGYATALRSLTQGRASFAMHFSHYELLPESERRKLFDYLTFTP</sequence>
<dbReference type="InterPro" id="IPR000640">
    <property type="entry name" value="EFG_V-like"/>
</dbReference>
<dbReference type="Pfam" id="PF00679">
    <property type="entry name" value="EFG_C"/>
    <property type="match status" value="1"/>
</dbReference>
<dbReference type="Gene3D" id="3.30.230.10">
    <property type="match status" value="1"/>
</dbReference>